<dbReference type="SMART" id="SM00543">
    <property type="entry name" value="MIF4G"/>
    <property type="match status" value="3"/>
</dbReference>
<feature type="domain" description="MIF4G" evidence="5">
    <location>
        <begin position="454"/>
        <end position="660"/>
    </location>
</feature>
<accession>A0A2P6TSH4</accession>
<dbReference type="InterPro" id="IPR003890">
    <property type="entry name" value="MIF4G-like_typ-3"/>
</dbReference>
<dbReference type="GO" id="GO:0003723">
    <property type="term" value="F:RNA binding"/>
    <property type="evidence" value="ECO:0007669"/>
    <property type="project" value="InterPro"/>
</dbReference>
<feature type="compositionally biased region" description="Low complexity" evidence="4">
    <location>
        <begin position="1408"/>
        <end position="1428"/>
    </location>
</feature>
<dbReference type="Pfam" id="PF02854">
    <property type="entry name" value="MIF4G"/>
    <property type="match status" value="2"/>
</dbReference>
<name>A0A2P6TSH4_CHLSO</name>
<organism evidence="6 7">
    <name type="scientific">Chlorella sorokiniana</name>
    <name type="common">Freshwater green alga</name>
    <dbReference type="NCBI Taxonomy" id="3076"/>
    <lineage>
        <taxon>Eukaryota</taxon>
        <taxon>Viridiplantae</taxon>
        <taxon>Chlorophyta</taxon>
        <taxon>core chlorophytes</taxon>
        <taxon>Trebouxiophyceae</taxon>
        <taxon>Chlorellales</taxon>
        <taxon>Chlorellaceae</taxon>
        <taxon>Chlorella clade</taxon>
        <taxon>Chlorella</taxon>
    </lineage>
</organism>
<dbReference type="SUPFAM" id="SSF48403">
    <property type="entry name" value="Ankyrin repeat"/>
    <property type="match status" value="1"/>
</dbReference>
<dbReference type="SUPFAM" id="SSF48371">
    <property type="entry name" value="ARM repeat"/>
    <property type="match status" value="2"/>
</dbReference>
<feature type="compositionally biased region" description="Acidic residues" evidence="4">
    <location>
        <begin position="1337"/>
        <end position="1366"/>
    </location>
</feature>
<reference evidence="6 7" key="1">
    <citation type="journal article" date="2018" name="Plant J.">
        <title>Genome sequences of Chlorella sorokiniana UTEX 1602 and Micractinium conductrix SAG 241.80: implications to maltose excretion by a green alga.</title>
        <authorList>
            <person name="Arriola M.B."/>
            <person name="Velmurugan N."/>
            <person name="Zhang Y."/>
            <person name="Plunkett M.H."/>
            <person name="Hondzo H."/>
            <person name="Barney B.M."/>
        </authorList>
    </citation>
    <scope>NUCLEOTIDE SEQUENCE [LARGE SCALE GENOMIC DNA]</scope>
    <source>
        <strain evidence="7">UTEX 1602</strain>
    </source>
</reference>
<dbReference type="Pfam" id="PF13637">
    <property type="entry name" value="Ank_4"/>
    <property type="match status" value="1"/>
</dbReference>
<protein>
    <submittedName>
        <fullName evidence="6">Regulator of nonsense transcripts UPF2</fullName>
    </submittedName>
</protein>
<dbReference type="Pfam" id="PF04050">
    <property type="entry name" value="Upf2"/>
    <property type="match status" value="1"/>
</dbReference>
<comment type="subcellular location">
    <subcellularLocation>
        <location evidence="1">Cytoplasm</location>
    </subcellularLocation>
</comment>
<feature type="region of interest" description="Disordered" evidence="4">
    <location>
        <begin position="797"/>
        <end position="839"/>
    </location>
</feature>
<feature type="compositionally biased region" description="Basic and acidic residues" evidence="4">
    <location>
        <begin position="294"/>
        <end position="306"/>
    </location>
</feature>
<evidence type="ECO:0000256" key="4">
    <source>
        <dbReference type="SAM" id="MobiDB-lite"/>
    </source>
</evidence>
<evidence type="ECO:0000256" key="3">
    <source>
        <dbReference type="SAM" id="Coils"/>
    </source>
</evidence>
<dbReference type="PANTHER" id="PTHR12839">
    <property type="entry name" value="NONSENSE-MEDIATED MRNA DECAY PROTEIN 2 UP-FRAMESHIFT SUPPRESSOR 2"/>
    <property type="match status" value="1"/>
</dbReference>
<feature type="compositionally biased region" description="Acidic residues" evidence="4">
    <location>
        <begin position="1314"/>
        <end position="1329"/>
    </location>
</feature>
<gene>
    <name evidence="6" type="ORF">C2E21_4108</name>
</gene>
<sequence length="1546" mass="162980">MEAPQLLVEPTSSTLQPIVINRTVAAAVLALDHAQADAGHPPEPCLLHGSLVCVPCCDAAQLAVVLGCDRRQDGDCLLILAHDSGAWRQMWCRLELVFDGDLGVEVLSAALARLGGTALPLLLPQAALAAWRVPAALLWARHALAPAQLKLRLRPGGDPALVAARQSHVLQLEGAAAQLVQAIRTEIHAALAAVVRNRLDLVRQLVEAGAPLNAQDPNVRTALHFAAAAGQADVVGLLAKAAAAAIADVEAEQVAAAVAAAAGSAAAAAAAEAVRQGQVAKREADEAAGASKGQQEDAARSEDTHQAAEGLQQGPTLQQGAVPQTAALHHLSEEQCRSLLAPRARSISFGGGGNLAKAITAALGIDSNKTLKEKQWLSSQLNGLVRAAENAAGTASGTLTHVVLEGTAPWLPQDATQKITEAAEALERRQQLRDANLNPARPGEDALKKLDSSMKRNSALIRKLRTLSEESHLGVLDDIGKTNQSKYVSEVVGALCETPLRLKDVPAALAVCSALHQRYADFAKELVTTLAKLAAAADDKEVSLAKRRAIVRLLVELLLAGLYSAHSVLLSLAKHLAAGADFGRDAEAAQASLSLLTALAKAGREELLGLPPALPVSLAPASLEAGEEGQADGAAAAAAAYTAAVQRYEAALISRYAAPPEAQATLRATVERCFGGACEALQAAHAALQATEAENARVLNSRGDLPEDMAAAYEAQRKGFEGLQRAAASLAEVLDKPLPELRAVAVTRMAAAADEGAAGAGDQQAQQVFEDEESRAFYESLVDLRAVVPAVLLGEKGKEGGSEQEGGAAAGGEAEEGGVEAGTKKELPGSASSASLGGSKQELSYEDILEGKGASGAAAAGEEGREPSQLDLLLVRLPGCVSKELADELAVNFCYGQNKGARKRLVRALTAEMPAGALALLPFYARIAATLAQVFPDVSAGMVGYLEAEFAALQRSKDATIRTLEPRVRNARYIGELCKFRLFPHGAAFSMLKSLLDDFAGHNIDAACALVEAAGRFFYRLPETATRMSNFLEVMMKLRNARNLDARQSSLVDSAYFAVKAADRAVKRKQRPPQHEYIRHLVYERLPLGQVTKVLKKLRRLPWAESEPYLLKTLVRATHKGRFSQIPHIASLAAGLARYHPSLGVALVDEVLEQVEAGLEAPDAGFYQRRVAALRLLGELYNYKLLNSHVVFATLHLILAYGHEAGTPPEVTRRLDPPANFFRIRLVCTLLEVCGQYFTRGAARKKLDRFLPYLQRYIMAKPPLPLDVDFDVQDLWDHLKLSPPRYDSYEAACAAVAELEAAEAAAAASGLAAIEEDEESDGEGPDDGADGGSEGGSDGEEDGESQGGGEAEEEEVARMESDEEEDVRMVRPASATPVEVDEDFEREFSQLMLDYQGRPAGGAGPAGPAGAPGALRQQPGAGGAAAAAGSQQAGEGAAAAAAESEAGGGSVAFKVMMKRAGREDRTRELHIPLTAGMAAHLRQKEEREAAEKAELKRLVLEANKRDIQEQHDAQLAALLQQKQRGGRGARGYYGRGGGGGRGGGVF</sequence>
<dbReference type="InterPro" id="IPR002110">
    <property type="entry name" value="Ankyrin_rpt"/>
</dbReference>
<feature type="domain" description="MIF4G" evidence="5">
    <location>
        <begin position="871"/>
        <end position="1062"/>
    </location>
</feature>
<feature type="compositionally biased region" description="Gly residues" evidence="4">
    <location>
        <begin position="1526"/>
        <end position="1546"/>
    </location>
</feature>
<evidence type="ECO:0000313" key="7">
    <source>
        <dbReference type="Proteomes" id="UP000239899"/>
    </source>
</evidence>
<dbReference type="PANTHER" id="PTHR12839:SF7">
    <property type="entry name" value="REGULATOR OF NONSENSE TRANSCRIPTS 2"/>
    <property type="match status" value="1"/>
</dbReference>
<proteinExistence type="predicted"/>
<feature type="region of interest" description="Disordered" evidence="4">
    <location>
        <begin position="281"/>
        <end position="317"/>
    </location>
</feature>
<feature type="region of interest" description="Disordered" evidence="4">
    <location>
        <begin position="1521"/>
        <end position="1546"/>
    </location>
</feature>
<feature type="region of interest" description="Disordered" evidence="4">
    <location>
        <begin position="1308"/>
        <end position="1381"/>
    </location>
</feature>
<dbReference type="Proteomes" id="UP000239899">
    <property type="component" value="Unassembled WGS sequence"/>
</dbReference>
<evidence type="ECO:0000313" key="6">
    <source>
        <dbReference type="EMBL" id="PRW57003.1"/>
    </source>
</evidence>
<dbReference type="Gene3D" id="1.25.40.20">
    <property type="entry name" value="Ankyrin repeat-containing domain"/>
    <property type="match status" value="1"/>
</dbReference>
<dbReference type="EMBL" id="LHPG02000007">
    <property type="protein sequence ID" value="PRW57003.1"/>
    <property type="molecule type" value="Genomic_DNA"/>
</dbReference>
<keyword evidence="2" id="KW-0963">Cytoplasm</keyword>
<feature type="domain" description="MIF4G" evidence="5">
    <location>
        <begin position="1076"/>
        <end position="1282"/>
    </location>
</feature>
<dbReference type="InterPro" id="IPR039762">
    <property type="entry name" value="Nmd2/UPF2"/>
</dbReference>
<feature type="compositionally biased region" description="Low complexity" evidence="4">
    <location>
        <begin position="829"/>
        <end position="839"/>
    </location>
</feature>
<dbReference type="InterPro" id="IPR036770">
    <property type="entry name" value="Ankyrin_rpt-contain_sf"/>
</dbReference>
<dbReference type="GO" id="GO:0000184">
    <property type="term" value="P:nuclear-transcribed mRNA catabolic process, nonsense-mediated decay"/>
    <property type="evidence" value="ECO:0007669"/>
    <property type="project" value="InterPro"/>
</dbReference>
<evidence type="ECO:0000256" key="2">
    <source>
        <dbReference type="ARBA" id="ARBA00022490"/>
    </source>
</evidence>
<dbReference type="GO" id="GO:0035145">
    <property type="term" value="C:exon-exon junction complex"/>
    <property type="evidence" value="ECO:0007669"/>
    <property type="project" value="TreeGrafter"/>
</dbReference>
<keyword evidence="7" id="KW-1185">Reference proteome</keyword>
<evidence type="ECO:0000259" key="5">
    <source>
        <dbReference type="SMART" id="SM00543"/>
    </source>
</evidence>
<dbReference type="InterPro" id="IPR007193">
    <property type="entry name" value="Upf2/Nmd2_C"/>
</dbReference>
<feature type="region of interest" description="Disordered" evidence="4">
    <location>
        <begin position="1395"/>
        <end position="1428"/>
    </location>
</feature>
<dbReference type="InterPro" id="IPR016024">
    <property type="entry name" value="ARM-type_fold"/>
</dbReference>
<dbReference type="STRING" id="3076.A0A2P6TSH4"/>
<keyword evidence="3" id="KW-0175">Coiled coil</keyword>
<dbReference type="SMART" id="SM00248">
    <property type="entry name" value="ANK"/>
    <property type="match status" value="2"/>
</dbReference>
<dbReference type="Gene3D" id="1.25.40.180">
    <property type="match status" value="3"/>
</dbReference>
<feature type="coiled-coil region" evidence="3">
    <location>
        <begin position="1478"/>
        <end position="1510"/>
    </location>
</feature>
<evidence type="ECO:0000256" key="1">
    <source>
        <dbReference type="ARBA" id="ARBA00004496"/>
    </source>
</evidence>
<comment type="caution">
    <text evidence="6">The sequence shown here is derived from an EMBL/GenBank/DDBJ whole genome shotgun (WGS) entry which is preliminary data.</text>
</comment>
<dbReference type="GO" id="GO:0005737">
    <property type="term" value="C:cytoplasm"/>
    <property type="evidence" value="ECO:0007669"/>
    <property type="project" value="UniProtKB-SubCell"/>
</dbReference>
<dbReference type="OrthoDB" id="27832at2759"/>